<accession>A0A251THB7</accession>
<sequence>MLESLTLNLSSLQSSLQPSTGVVRWISSCQATYFFLTCYLGLWDLLRKGSIKTCYPLVRVDIMSNFELSFLKFSPKRTCRLLM</sequence>
<reference evidence="3" key="1">
    <citation type="journal article" date="2017" name="Nature">
        <title>The sunflower genome provides insights into oil metabolism, flowering and Asterid evolution.</title>
        <authorList>
            <person name="Badouin H."/>
            <person name="Gouzy J."/>
            <person name="Grassa C.J."/>
            <person name="Murat F."/>
            <person name="Staton S.E."/>
            <person name="Cottret L."/>
            <person name="Lelandais-Briere C."/>
            <person name="Owens G.L."/>
            <person name="Carrere S."/>
            <person name="Mayjonade B."/>
            <person name="Legrand L."/>
            <person name="Gill N."/>
            <person name="Kane N.C."/>
            <person name="Bowers J.E."/>
            <person name="Hubner S."/>
            <person name="Bellec A."/>
            <person name="Berard A."/>
            <person name="Berges H."/>
            <person name="Blanchet N."/>
            <person name="Boniface M.C."/>
            <person name="Brunel D."/>
            <person name="Catrice O."/>
            <person name="Chaidir N."/>
            <person name="Claudel C."/>
            <person name="Donnadieu C."/>
            <person name="Faraut T."/>
            <person name="Fievet G."/>
            <person name="Helmstetter N."/>
            <person name="King M."/>
            <person name="Knapp S.J."/>
            <person name="Lai Z."/>
            <person name="Le Paslier M.C."/>
            <person name="Lippi Y."/>
            <person name="Lorenzon L."/>
            <person name="Mandel J.R."/>
            <person name="Marage G."/>
            <person name="Marchand G."/>
            <person name="Marquand E."/>
            <person name="Bret-Mestries E."/>
            <person name="Morien E."/>
            <person name="Nambeesan S."/>
            <person name="Nguyen T."/>
            <person name="Pegot-Espagnet P."/>
            <person name="Pouilly N."/>
            <person name="Raftis F."/>
            <person name="Sallet E."/>
            <person name="Schiex T."/>
            <person name="Thomas J."/>
            <person name="Vandecasteele C."/>
            <person name="Vares D."/>
            <person name="Vear F."/>
            <person name="Vautrin S."/>
            <person name="Crespi M."/>
            <person name="Mangin B."/>
            <person name="Burke J.M."/>
            <person name="Salse J."/>
            <person name="Munos S."/>
            <person name="Vincourt P."/>
            <person name="Rieseberg L.H."/>
            <person name="Langlade N.B."/>
        </authorList>
    </citation>
    <scope>NUCLEOTIDE SEQUENCE [LARGE SCALE GENOMIC DNA]</scope>
    <source>
        <strain evidence="3">cv. SF193</strain>
    </source>
</reference>
<proteinExistence type="predicted"/>
<name>A0A251THB7_HELAN</name>
<feature type="transmembrane region" description="Helical" evidence="1">
    <location>
        <begin position="22"/>
        <end position="42"/>
    </location>
</feature>
<evidence type="ECO:0000313" key="2">
    <source>
        <dbReference type="EMBL" id="OTG10498.1"/>
    </source>
</evidence>
<keyword evidence="3" id="KW-1185">Reference proteome</keyword>
<gene>
    <name evidence="2" type="ORF">HannXRQ_Chr10g0288241</name>
</gene>
<dbReference type="AlphaFoldDB" id="A0A251THB7"/>
<keyword evidence="1" id="KW-0812">Transmembrane</keyword>
<organism evidence="2 3">
    <name type="scientific">Helianthus annuus</name>
    <name type="common">Common sunflower</name>
    <dbReference type="NCBI Taxonomy" id="4232"/>
    <lineage>
        <taxon>Eukaryota</taxon>
        <taxon>Viridiplantae</taxon>
        <taxon>Streptophyta</taxon>
        <taxon>Embryophyta</taxon>
        <taxon>Tracheophyta</taxon>
        <taxon>Spermatophyta</taxon>
        <taxon>Magnoliopsida</taxon>
        <taxon>eudicotyledons</taxon>
        <taxon>Gunneridae</taxon>
        <taxon>Pentapetalae</taxon>
        <taxon>asterids</taxon>
        <taxon>campanulids</taxon>
        <taxon>Asterales</taxon>
        <taxon>Asteraceae</taxon>
        <taxon>Asteroideae</taxon>
        <taxon>Heliantheae alliance</taxon>
        <taxon>Heliantheae</taxon>
        <taxon>Helianthus</taxon>
    </lineage>
</organism>
<keyword evidence="1" id="KW-1133">Transmembrane helix</keyword>
<dbReference type="InParanoid" id="A0A251THB7"/>
<dbReference type="Proteomes" id="UP000215914">
    <property type="component" value="Chromosome 10"/>
</dbReference>
<dbReference type="EMBL" id="CM007899">
    <property type="protein sequence ID" value="OTG10498.1"/>
    <property type="molecule type" value="Genomic_DNA"/>
</dbReference>
<evidence type="ECO:0000313" key="3">
    <source>
        <dbReference type="Proteomes" id="UP000215914"/>
    </source>
</evidence>
<evidence type="ECO:0000256" key="1">
    <source>
        <dbReference type="SAM" id="Phobius"/>
    </source>
</evidence>
<protein>
    <submittedName>
        <fullName evidence="2">Uncharacterized protein</fullName>
    </submittedName>
</protein>
<keyword evidence="1" id="KW-0472">Membrane</keyword>